<organism evidence="1">
    <name type="scientific">Cacopsylla melanoneura</name>
    <dbReference type="NCBI Taxonomy" id="428564"/>
    <lineage>
        <taxon>Eukaryota</taxon>
        <taxon>Metazoa</taxon>
        <taxon>Ecdysozoa</taxon>
        <taxon>Arthropoda</taxon>
        <taxon>Hexapoda</taxon>
        <taxon>Insecta</taxon>
        <taxon>Pterygota</taxon>
        <taxon>Neoptera</taxon>
        <taxon>Paraneoptera</taxon>
        <taxon>Hemiptera</taxon>
        <taxon>Sternorrhyncha</taxon>
        <taxon>Psylloidea</taxon>
        <taxon>Psyllidae</taxon>
        <taxon>Psyllinae</taxon>
        <taxon>Cacopsylla</taxon>
    </lineage>
</organism>
<accession>A0A8D8W850</accession>
<name>A0A8D8W850_9HEMI</name>
<dbReference type="AlphaFoldDB" id="A0A8D8W850"/>
<proteinExistence type="predicted"/>
<reference evidence="1" key="1">
    <citation type="submission" date="2021-05" db="EMBL/GenBank/DDBJ databases">
        <authorList>
            <person name="Alioto T."/>
            <person name="Alioto T."/>
            <person name="Gomez Garrido J."/>
        </authorList>
    </citation>
    <scope>NUCLEOTIDE SEQUENCE</scope>
</reference>
<dbReference type="EMBL" id="HBUF01152272">
    <property type="protein sequence ID" value="CAG6648485.1"/>
    <property type="molecule type" value="Transcribed_RNA"/>
</dbReference>
<evidence type="ECO:0000313" key="1">
    <source>
        <dbReference type="EMBL" id="CAG6648485.1"/>
    </source>
</evidence>
<sequence>MYFPKQQHNNQLFLTVRNHHNYLHDSYNKILFTIMQILFQRFVPISATFAKIGITYPSPSNSLFQYEVNKRAYLNLSGISTGLIVGALFKSAVISDGDKVFPVLNNIPCSNIGCTLYII</sequence>
<protein>
    <submittedName>
        <fullName evidence="1">Uncharacterized protein</fullName>
    </submittedName>
</protein>